<evidence type="ECO:0000313" key="3">
    <source>
        <dbReference type="Proteomes" id="UP000018211"/>
    </source>
</evidence>
<feature type="region of interest" description="Disordered" evidence="1">
    <location>
        <begin position="1"/>
        <end position="28"/>
    </location>
</feature>
<accession>A0AAV2VQ62</accession>
<evidence type="ECO:0000256" key="1">
    <source>
        <dbReference type="SAM" id="MobiDB-lite"/>
    </source>
</evidence>
<feature type="compositionally biased region" description="Basic and acidic residues" evidence="1">
    <location>
        <begin position="11"/>
        <end position="20"/>
    </location>
</feature>
<dbReference type="EMBL" id="CAOF01000092">
    <property type="protein sequence ID" value="CCO46573.1"/>
    <property type="molecule type" value="Genomic_DNA"/>
</dbReference>
<gene>
    <name evidence="2" type="ORF">VIBNISOn1_1810032</name>
</gene>
<proteinExistence type="predicted"/>
<reference evidence="2 3" key="1">
    <citation type="journal article" date="2013" name="ISME J.">
        <title>Comparative genomics of pathogenic lineages of Vibrio nigripulchritudo identifies virulence-associated traits.</title>
        <authorList>
            <person name="Goudenege D."/>
            <person name="Labreuche Y."/>
            <person name="Krin E."/>
            <person name="Ansquer D."/>
            <person name="Mangenot S."/>
            <person name="Calteau A."/>
            <person name="Medigue C."/>
            <person name="Mazel D."/>
            <person name="Polz M.F."/>
            <person name="Le Roux F."/>
        </authorList>
    </citation>
    <scope>NUCLEOTIDE SEQUENCE [LARGE SCALE GENOMIC DNA]</scope>
    <source>
        <strain evidence="2 3">SOn1</strain>
    </source>
</reference>
<dbReference type="AlphaFoldDB" id="A0AAV2VQ62"/>
<dbReference type="Proteomes" id="UP000018211">
    <property type="component" value="Unassembled WGS sequence"/>
</dbReference>
<organism evidence="2 3">
    <name type="scientific">Vibrio nigripulchritudo SOn1</name>
    <dbReference type="NCBI Taxonomy" id="1238450"/>
    <lineage>
        <taxon>Bacteria</taxon>
        <taxon>Pseudomonadati</taxon>
        <taxon>Pseudomonadota</taxon>
        <taxon>Gammaproteobacteria</taxon>
        <taxon>Vibrionales</taxon>
        <taxon>Vibrionaceae</taxon>
        <taxon>Vibrio</taxon>
    </lineage>
</organism>
<sequence length="61" mass="6960">MTPQDDLEPENSSHSKREKLSSSYKTGRQLQELTEIELSRSKIIVLSLDGKPQRIPLVTNH</sequence>
<evidence type="ECO:0000313" key="2">
    <source>
        <dbReference type="EMBL" id="CCO46573.1"/>
    </source>
</evidence>
<protein>
    <submittedName>
        <fullName evidence="2">Uncharacterized protein</fullName>
    </submittedName>
</protein>
<name>A0AAV2VQ62_9VIBR</name>
<comment type="caution">
    <text evidence="2">The sequence shown here is derived from an EMBL/GenBank/DDBJ whole genome shotgun (WGS) entry which is preliminary data.</text>
</comment>